<evidence type="ECO:0000256" key="1">
    <source>
        <dbReference type="ARBA" id="ARBA00008416"/>
    </source>
</evidence>
<evidence type="ECO:0000259" key="4">
    <source>
        <dbReference type="Pfam" id="PF02678"/>
    </source>
</evidence>
<dbReference type="GO" id="GO:0046872">
    <property type="term" value="F:metal ion binding"/>
    <property type="evidence" value="ECO:0007669"/>
    <property type="project" value="UniProtKB-KW"/>
</dbReference>
<evidence type="ECO:0000313" key="6">
    <source>
        <dbReference type="EMBL" id="AWB64934.1"/>
    </source>
</evidence>
<dbReference type="PANTHER" id="PTHR43212">
    <property type="entry name" value="QUERCETIN 2,3-DIOXYGENASE"/>
    <property type="match status" value="1"/>
</dbReference>
<feature type="binding site" evidence="2">
    <location>
        <position position="101"/>
    </location>
    <ligand>
        <name>Fe cation</name>
        <dbReference type="ChEBI" id="CHEBI:24875"/>
    </ligand>
</feature>
<gene>
    <name evidence="6" type="ORF">C2869_00085</name>
</gene>
<organism evidence="6 7">
    <name type="scientific">Saccharobesus litoralis</name>
    <dbReference type="NCBI Taxonomy" id="2172099"/>
    <lineage>
        <taxon>Bacteria</taxon>
        <taxon>Pseudomonadati</taxon>
        <taxon>Pseudomonadota</taxon>
        <taxon>Gammaproteobacteria</taxon>
        <taxon>Alteromonadales</taxon>
        <taxon>Alteromonadaceae</taxon>
        <taxon>Saccharobesus</taxon>
    </lineage>
</organism>
<dbReference type="CDD" id="cd02910">
    <property type="entry name" value="cupin_Yhhw_N"/>
    <property type="match status" value="1"/>
</dbReference>
<keyword evidence="7" id="KW-1185">Reference proteome</keyword>
<protein>
    <recommendedName>
        <fullName evidence="8">Pirin</fullName>
    </recommendedName>
</protein>
<keyword evidence="2" id="KW-0408">Iron</keyword>
<keyword evidence="2" id="KW-0479">Metal-binding</keyword>
<sequence length="235" mass="26002">MITHYPYATLGAADHGWLKTKHHFSFAHYYNPSRMGFGKLRVINDDWVAPGTGFPTHPHRNMEIISFIRSGAITHEDSEGNKGVTPAGEVQVMSAGTGIAHSEFNLSSEPLTLYQIWIEPNKRNVIPRWESRVFDQSSSKSLPLLVSGFAEDKDQALFINQQARIYGGKLSQGTKLTQTIDSQVYVLTSSGRLSVSHDNQQIVMEKGDGAEVTQTSQLSLEALTDTEVILIDVAK</sequence>
<proteinExistence type="inferred from homology"/>
<dbReference type="AlphaFoldDB" id="A0A2S0VL44"/>
<evidence type="ECO:0008006" key="8">
    <source>
        <dbReference type="Google" id="ProtNLM"/>
    </source>
</evidence>
<evidence type="ECO:0000256" key="3">
    <source>
        <dbReference type="RuleBase" id="RU003457"/>
    </source>
</evidence>
<dbReference type="EMBL" id="CP026604">
    <property type="protein sequence ID" value="AWB64934.1"/>
    <property type="molecule type" value="Genomic_DNA"/>
</dbReference>
<comment type="cofactor">
    <cofactor evidence="2">
        <name>Fe cation</name>
        <dbReference type="ChEBI" id="CHEBI:24875"/>
    </cofactor>
    <text evidence="2">Binds 1 Fe cation per subunit.</text>
</comment>
<feature type="domain" description="Quercetin 2,3-dioxygenase C-terminal cupin" evidence="5">
    <location>
        <begin position="150"/>
        <end position="233"/>
    </location>
</feature>
<evidence type="ECO:0000256" key="2">
    <source>
        <dbReference type="PIRSR" id="PIRSR006232-1"/>
    </source>
</evidence>
<name>A0A2S0VL44_9ALTE</name>
<dbReference type="KEGG" id="cate:C2869_00085"/>
<dbReference type="PANTHER" id="PTHR43212:SF3">
    <property type="entry name" value="QUERCETIN 2,3-DIOXYGENASE"/>
    <property type="match status" value="1"/>
</dbReference>
<evidence type="ECO:0000259" key="5">
    <source>
        <dbReference type="Pfam" id="PF17954"/>
    </source>
</evidence>
<dbReference type="InterPro" id="IPR003829">
    <property type="entry name" value="Pirin_N_dom"/>
</dbReference>
<dbReference type="InterPro" id="IPR011051">
    <property type="entry name" value="RmlC_Cupin_sf"/>
</dbReference>
<dbReference type="Gene3D" id="2.60.120.10">
    <property type="entry name" value="Jelly Rolls"/>
    <property type="match status" value="2"/>
</dbReference>
<dbReference type="InterPro" id="IPR041602">
    <property type="entry name" value="Quercetinase_C"/>
</dbReference>
<dbReference type="InterPro" id="IPR014710">
    <property type="entry name" value="RmlC-like_jellyroll"/>
</dbReference>
<dbReference type="OrthoDB" id="9780903at2"/>
<comment type="similarity">
    <text evidence="1 3">Belongs to the pirin family.</text>
</comment>
<feature type="domain" description="Pirin N-terminal" evidence="4">
    <location>
        <begin position="15"/>
        <end position="118"/>
    </location>
</feature>
<feature type="binding site" evidence="2">
    <location>
        <position position="103"/>
    </location>
    <ligand>
        <name>Fe cation</name>
        <dbReference type="ChEBI" id="CHEBI:24875"/>
    </ligand>
</feature>
<feature type="binding site" evidence="2">
    <location>
        <position position="59"/>
    </location>
    <ligand>
        <name>Fe cation</name>
        <dbReference type="ChEBI" id="CHEBI:24875"/>
    </ligand>
</feature>
<dbReference type="RefSeq" id="WP_108601013.1">
    <property type="nucleotide sequence ID" value="NZ_CP026604.1"/>
</dbReference>
<dbReference type="InterPro" id="IPR012093">
    <property type="entry name" value="Pirin"/>
</dbReference>
<dbReference type="Pfam" id="PF17954">
    <property type="entry name" value="Pirin_C_2"/>
    <property type="match status" value="1"/>
</dbReference>
<feature type="binding site" evidence="2">
    <location>
        <position position="57"/>
    </location>
    <ligand>
        <name>Fe cation</name>
        <dbReference type="ChEBI" id="CHEBI:24875"/>
    </ligand>
</feature>
<accession>A0A2S0VL44</accession>
<evidence type="ECO:0000313" key="7">
    <source>
        <dbReference type="Proteomes" id="UP000244441"/>
    </source>
</evidence>
<reference evidence="6 7" key="1">
    <citation type="submission" date="2018-01" db="EMBL/GenBank/DDBJ databases">
        <title>Genome sequence of a Cantenovulum-like bacteria.</title>
        <authorList>
            <person name="Tan W.R."/>
            <person name="Lau N.-S."/>
            <person name="Go F."/>
            <person name="Amirul A.-A.A."/>
        </authorList>
    </citation>
    <scope>NUCLEOTIDE SEQUENCE [LARGE SCALE GENOMIC DNA]</scope>
    <source>
        <strain evidence="6 7">CCB-QB4</strain>
    </source>
</reference>
<dbReference type="Pfam" id="PF02678">
    <property type="entry name" value="Pirin"/>
    <property type="match status" value="1"/>
</dbReference>
<dbReference type="PIRSF" id="PIRSF006232">
    <property type="entry name" value="Pirin"/>
    <property type="match status" value="1"/>
</dbReference>
<dbReference type="Proteomes" id="UP000244441">
    <property type="component" value="Chromosome"/>
</dbReference>
<dbReference type="SUPFAM" id="SSF51182">
    <property type="entry name" value="RmlC-like cupins"/>
    <property type="match status" value="1"/>
</dbReference>